<dbReference type="AlphaFoldDB" id="A4J373"/>
<organism evidence="2 3">
    <name type="scientific">Desulforamulus reducens (strain ATCC BAA-1160 / DSM 100696 / MI-1)</name>
    <name type="common">Desulfotomaculum reducens</name>
    <dbReference type="NCBI Taxonomy" id="349161"/>
    <lineage>
        <taxon>Bacteria</taxon>
        <taxon>Bacillati</taxon>
        <taxon>Bacillota</taxon>
        <taxon>Clostridia</taxon>
        <taxon>Eubacteriales</taxon>
        <taxon>Peptococcaceae</taxon>
        <taxon>Desulforamulus</taxon>
    </lineage>
</organism>
<dbReference type="PANTHER" id="PTHR13696">
    <property type="entry name" value="P-LOOP CONTAINING NUCLEOSIDE TRIPHOSPHATE HYDROLASE"/>
    <property type="match status" value="1"/>
</dbReference>
<dbReference type="CDD" id="cd02042">
    <property type="entry name" value="ParAB_family"/>
    <property type="match status" value="1"/>
</dbReference>
<keyword evidence="3" id="KW-1185">Reference proteome</keyword>
<dbReference type="OrthoDB" id="9791162at2"/>
<dbReference type="RefSeq" id="WP_011877355.1">
    <property type="nucleotide sequence ID" value="NC_009253.1"/>
</dbReference>
<dbReference type="InterPro" id="IPR025669">
    <property type="entry name" value="AAA_dom"/>
</dbReference>
<dbReference type="STRING" id="349161.Dred_0991"/>
<feature type="domain" description="AAA" evidence="1">
    <location>
        <begin position="7"/>
        <end position="209"/>
    </location>
</feature>
<dbReference type="PANTHER" id="PTHR13696:SF99">
    <property type="entry name" value="COBYRINIC ACID AC-DIAMIDE SYNTHASE"/>
    <property type="match status" value="1"/>
</dbReference>
<dbReference type="HOGENOM" id="CLU_066820_0_0_9"/>
<dbReference type="KEGG" id="drm:Dred_0991"/>
<dbReference type="EMBL" id="CP000612">
    <property type="protein sequence ID" value="ABO49526.1"/>
    <property type="molecule type" value="Genomic_DNA"/>
</dbReference>
<accession>A4J373</accession>
<evidence type="ECO:0000313" key="2">
    <source>
        <dbReference type="EMBL" id="ABO49526.1"/>
    </source>
</evidence>
<dbReference type="eggNOG" id="COG1192">
    <property type="taxonomic scope" value="Bacteria"/>
</dbReference>
<dbReference type="InterPro" id="IPR027417">
    <property type="entry name" value="P-loop_NTPase"/>
</dbReference>
<reference evidence="2 3" key="1">
    <citation type="submission" date="2007-03" db="EMBL/GenBank/DDBJ databases">
        <title>Complete sequence of Desulfotomaculum reducens MI-1.</title>
        <authorList>
            <consortium name="US DOE Joint Genome Institute"/>
            <person name="Copeland A."/>
            <person name="Lucas S."/>
            <person name="Lapidus A."/>
            <person name="Barry K."/>
            <person name="Detter J.C."/>
            <person name="Glavina del Rio T."/>
            <person name="Hammon N."/>
            <person name="Israni S."/>
            <person name="Dalin E."/>
            <person name="Tice H."/>
            <person name="Pitluck S."/>
            <person name="Sims D."/>
            <person name="Brettin T."/>
            <person name="Bruce D."/>
            <person name="Han C."/>
            <person name="Tapia R."/>
            <person name="Schmutz J."/>
            <person name="Larimer F."/>
            <person name="Land M."/>
            <person name="Hauser L."/>
            <person name="Kyrpides N."/>
            <person name="Kim E."/>
            <person name="Tebo B.M."/>
            <person name="Richardson P."/>
        </authorList>
    </citation>
    <scope>NUCLEOTIDE SEQUENCE [LARGE SCALE GENOMIC DNA]</scope>
    <source>
        <strain evidence="2 3">MI-1</strain>
    </source>
</reference>
<evidence type="ECO:0000259" key="1">
    <source>
        <dbReference type="Pfam" id="PF13614"/>
    </source>
</evidence>
<sequence length="360" mass="40831">MSKKNIKIYAFYNNKGGVGKTTLCFNAASLYAQKNPNTQVLVIDMCPQANISQFLLGGGQQGYKTTQKLQSLAGRKNVVGFIDWLLKGNSNFKTPNTSYKINVSSYNKHIPTNVYLIAGDSFLESLSLALNYAVINPANTQAWKEYMTAIRRLCEYEYEYEKLENLVVFIDCNPSFSIYTQMALTSSDYLIIPMMADHSSEEGIKSILMLLYDQYPSVAIKKYAENVITYNKQIKNFELKLPLIFEFVFNNYTSNQGIANAFQSIKSELMEFCYKQFNKFPNLFYPASNVKDESDWEQYFVSDVKDFHTAGKVSAALGIPICNLPNSTKYTMPNNNEVVIPKGNYTQAVDDVKAFVNKIL</sequence>
<dbReference type="SUPFAM" id="SSF52540">
    <property type="entry name" value="P-loop containing nucleoside triphosphate hydrolases"/>
    <property type="match status" value="1"/>
</dbReference>
<name>A4J373_DESRM</name>
<protein>
    <submittedName>
        <fullName evidence="2">ATPase domain protein</fullName>
    </submittedName>
</protein>
<dbReference type="Proteomes" id="UP000001556">
    <property type="component" value="Chromosome"/>
</dbReference>
<dbReference type="Gene3D" id="3.40.50.300">
    <property type="entry name" value="P-loop containing nucleotide triphosphate hydrolases"/>
    <property type="match status" value="1"/>
</dbReference>
<evidence type="ECO:0000313" key="3">
    <source>
        <dbReference type="Proteomes" id="UP000001556"/>
    </source>
</evidence>
<proteinExistence type="predicted"/>
<dbReference type="InterPro" id="IPR050678">
    <property type="entry name" value="DNA_Partitioning_ATPase"/>
</dbReference>
<dbReference type="Pfam" id="PF13614">
    <property type="entry name" value="AAA_31"/>
    <property type="match status" value="1"/>
</dbReference>
<gene>
    <name evidence="2" type="ordered locus">Dred_0991</name>
</gene>